<sequence length="192" mass="22221">KDTSAAQWRPRSHSWSAAWLRSVMLLLRRAYPVMAPYLLSFQTQGRAVPNPVVLHLPSHSWCAASPRSDMLLRRGLRRTRYPSMDTSAAPWRLRNHSWSAAWLRSVMLLRRRAYPVMAPYLLSFQTQGRAVPNPVVLHLPSHSWCAASLQSDMLLPRGLRRTRQSRITMPCHRLRRQICPRSYRRAAGSFQV</sequence>
<comment type="caution">
    <text evidence="2">The sequence shown here is derived from an EMBL/GenBank/DDBJ whole genome shotgun (WGS) entry which is preliminary data.</text>
</comment>
<protein>
    <submittedName>
        <fullName evidence="2">Uncharacterized protein</fullName>
    </submittedName>
</protein>
<reference evidence="2" key="1">
    <citation type="submission" date="2019-10" db="EMBL/GenBank/DDBJ databases">
        <authorList>
            <consortium name="DOE Joint Genome Institute"/>
            <person name="Kuo A."/>
            <person name="Miyauchi S."/>
            <person name="Kiss E."/>
            <person name="Drula E."/>
            <person name="Kohler A."/>
            <person name="Sanchez-Garcia M."/>
            <person name="Andreopoulos B."/>
            <person name="Barry K.W."/>
            <person name="Bonito G."/>
            <person name="Buee M."/>
            <person name="Carver A."/>
            <person name="Chen C."/>
            <person name="Cichocki N."/>
            <person name="Clum A."/>
            <person name="Culley D."/>
            <person name="Crous P.W."/>
            <person name="Fauchery L."/>
            <person name="Girlanda M."/>
            <person name="Hayes R."/>
            <person name="Keri Z."/>
            <person name="LaButti K."/>
            <person name="Lipzen A."/>
            <person name="Lombard V."/>
            <person name="Magnuson J."/>
            <person name="Maillard F."/>
            <person name="Morin E."/>
            <person name="Murat C."/>
            <person name="Nolan M."/>
            <person name="Ohm R."/>
            <person name="Pangilinan J."/>
            <person name="Pereira M."/>
            <person name="Perotto S."/>
            <person name="Peter M."/>
            <person name="Riley R."/>
            <person name="Sitrit Y."/>
            <person name="Stielow B."/>
            <person name="Szollosi G."/>
            <person name="Zifcakova L."/>
            <person name="Stursova M."/>
            <person name="Spatafora J.W."/>
            <person name="Tedersoo L."/>
            <person name="Vaario L.-M."/>
            <person name="Yamada A."/>
            <person name="Yan M."/>
            <person name="Wang P."/>
            <person name="Xu J."/>
            <person name="Bruns T."/>
            <person name="Baldrian P."/>
            <person name="Vilgalys R."/>
            <person name="Henrissat B."/>
            <person name="Grigoriev I.V."/>
            <person name="Hibbett D."/>
            <person name="Nagy L.G."/>
            <person name="Martin F.M."/>
        </authorList>
    </citation>
    <scope>NUCLEOTIDE SEQUENCE</scope>
    <source>
        <strain evidence="2">BED1</strain>
    </source>
</reference>
<keyword evidence="3" id="KW-1185">Reference proteome</keyword>
<feature type="non-terminal residue" evidence="2">
    <location>
        <position position="192"/>
    </location>
</feature>
<dbReference type="Proteomes" id="UP001194468">
    <property type="component" value="Unassembled WGS sequence"/>
</dbReference>
<feature type="chain" id="PRO_5042093213" evidence="1">
    <location>
        <begin position="36"/>
        <end position="192"/>
    </location>
</feature>
<name>A0AAD4BPY7_BOLED</name>
<feature type="signal peptide" evidence="1">
    <location>
        <begin position="1"/>
        <end position="35"/>
    </location>
</feature>
<accession>A0AAD4BPY7</accession>
<organism evidence="2 3">
    <name type="scientific">Boletus edulis BED1</name>
    <dbReference type="NCBI Taxonomy" id="1328754"/>
    <lineage>
        <taxon>Eukaryota</taxon>
        <taxon>Fungi</taxon>
        <taxon>Dikarya</taxon>
        <taxon>Basidiomycota</taxon>
        <taxon>Agaricomycotina</taxon>
        <taxon>Agaricomycetes</taxon>
        <taxon>Agaricomycetidae</taxon>
        <taxon>Boletales</taxon>
        <taxon>Boletineae</taxon>
        <taxon>Boletaceae</taxon>
        <taxon>Boletoideae</taxon>
        <taxon>Boletus</taxon>
    </lineage>
</organism>
<gene>
    <name evidence="2" type="ORF">L210DRAFT_3547613</name>
</gene>
<proteinExistence type="predicted"/>
<dbReference type="AlphaFoldDB" id="A0AAD4BPY7"/>
<reference evidence="2" key="2">
    <citation type="journal article" date="2020" name="Nat. Commun.">
        <title>Large-scale genome sequencing of mycorrhizal fungi provides insights into the early evolution of symbiotic traits.</title>
        <authorList>
            <person name="Miyauchi S."/>
            <person name="Kiss E."/>
            <person name="Kuo A."/>
            <person name="Drula E."/>
            <person name="Kohler A."/>
            <person name="Sanchez-Garcia M."/>
            <person name="Morin E."/>
            <person name="Andreopoulos B."/>
            <person name="Barry K.W."/>
            <person name="Bonito G."/>
            <person name="Buee M."/>
            <person name="Carver A."/>
            <person name="Chen C."/>
            <person name="Cichocki N."/>
            <person name="Clum A."/>
            <person name="Culley D."/>
            <person name="Crous P.W."/>
            <person name="Fauchery L."/>
            <person name="Girlanda M."/>
            <person name="Hayes R.D."/>
            <person name="Keri Z."/>
            <person name="LaButti K."/>
            <person name="Lipzen A."/>
            <person name="Lombard V."/>
            <person name="Magnuson J."/>
            <person name="Maillard F."/>
            <person name="Murat C."/>
            <person name="Nolan M."/>
            <person name="Ohm R.A."/>
            <person name="Pangilinan J."/>
            <person name="Pereira M.F."/>
            <person name="Perotto S."/>
            <person name="Peter M."/>
            <person name="Pfister S."/>
            <person name="Riley R."/>
            <person name="Sitrit Y."/>
            <person name="Stielow J.B."/>
            <person name="Szollosi G."/>
            <person name="Zifcakova L."/>
            <person name="Stursova M."/>
            <person name="Spatafora J.W."/>
            <person name="Tedersoo L."/>
            <person name="Vaario L.M."/>
            <person name="Yamada A."/>
            <person name="Yan M."/>
            <person name="Wang P."/>
            <person name="Xu J."/>
            <person name="Bruns T."/>
            <person name="Baldrian P."/>
            <person name="Vilgalys R."/>
            <person name="Dunand C."/>
            <person name="Henrissat B."/>
            <person name="Grigoriev I.V."/>
            <person name="Hibbett D."/>
            <person name="Nagy L.G."/>
            <person name="Martin F.M."/>
        </authorList>
    </citation>
    <scope>NUCLEOTIDE SEQUENCE</scope>
    <source>
        <strain evidence="2">BED1</strain>
    </source>
</reference>
<evidence type="ECO:0000256" key="1">
    <source>
        <dbReference type="SAM" id="SignalP"/>
    </source>
</evidence>
<dbReference type="EMBL" id="WHUW01000020">
    <property type="protein sequence ID" value="KAF8436796.1"/>
    <property type="molecule type" value="Genomic_DNA"/>
</dbReference>
<keyword evidence="1" id="KW-0732">Signal</keyword>
<evidence type="ECO:0000313" key="3">
    <source>
        <dbReference type="Proteomes" id="UP001194468"/>
    </source>
</evidence>
<evidence type="ECO:0000313" key="2">
    <source>
        <dbReference type="EMBL" id="KAF8436796.1"/>
    </source>
</evidence>